<dbReference type="AlphaFoldDB" id="A0A8J3BFY7"/>
<evidence type="ECO:0000313" key="2">
    <source>
        <dbReference type="EMBL" id="GGK07717.1"/>
    </source>
</evidence>
<dbReference type="Proteomes" id="UP000649739">
    <property type="component" value="Unassembled WGS sequence"/>
</dbReference>
<accession>A0A8J3BFY7</accession>
<keyword evidence="3" id="KW-1185">Reference proteome</keyword>
<evidence type="ECO:0000256" key="1">
    <source>
        <dbReference type="SAM" id="MobiDB-lite"/>
    </source>
</evidence>
<sequence>MEAYTPPPRGDLTTTLGGSVKPNPCIARRSCTAGRAGTAPGRSRPGSRRSAVAGIEPTQGGVHLPPAPTR</sequence>
<reference evidence="2" key="2">
    <citation type="submission" date="2020-09" db="EMBL/GenBank/DDBJ databases">
        <authorList>
            <person name="Sun Q."/>
            <person name="Ohkuma M."/>
        </authorList>
    </citation>
    <scope>NUCLEOTIDE SEQUENCE</scope>
    <source>
        <strain evidence="2">JCM 3090</strain>
    </source>
</reference>
<reference evidence="2" key="1">
    <citation type="journal article" date="2014" name="Int. J. Syst. Evol. Microbiol.">
        <title>Complete genome sequence of Corynebacterium casei LMG S-19264T (=DSM 44701T), isolated from a smear-ripened cheese.</title>
        <authorList>
            <consortium name="US DOE Joint Genome Institute (JGI-PGF)"/>
            <person name="Walter F."/>
            <person name="Albersmeier A."/>
            <person name="Kalinowski J."/>
            <person name="Ruckert C."/>
        </authorList>
    </citation>
    <scope>NUCLEOTIDE SEQUENCE</scope>
    <source>
        <strain evidence="2">JCM 3090</strain>
    </source>
</reference>
<feature type="region of interest" description="Disordered" evidence="1">
    <location>
        <begin position="1"/>
        <end position="70"/>
    </location>
</feature>
<feature type="compositionally biased region" description="Low complexity" evidence="1">
    <location>
        <begin position="39"/>
        <end position="54"/>
    </location>
</feature>
<dbReference type="EMBL" id="BMQB01000011">
    <property type="protein sequence ID" value="GGK07717.1"/>
    <property type="molecule type" value="Genomic_DNA"/>
</dbReference>
<proteinExistence type="predicted"/>
<name>A0A8J3BFY7_9ACTN</name>
<gene>
    <name evidence="2" type="ORF">GCM10010123_42110</name>
</gene>
<organism evidence="2 3">
    <name type="scientific">Pilimelia anulata</name>
    <dbReference type="NCBI Taxonomy" id="53371"/>
    <lineage>
        <taxon>Bacteria</taxon>
        <taxon>Bacillati</taxon>
        <taxon>Actinomycetota</taxon>
        <taxon>Actinomycetes</taxon>
        <taxon>Micromonosporales</taxon>
        <taxon>Micromonosporaceae</taxon>
        <taxon>Pilimelia</taxon>
    </lineage>
</organism>
<comment type="caution">
    <text evidence="2">The sequence shown here is derived from an EMBL/GenBank/DDBJ whole genome shotgun (WGS) entry which is preliminary data.</text>
</comment>
<protein>
    <submittedName>
        <fullName evidence="2">Uncharacterized protein</fullName>
    </submittedName>
</protein>
<evidence type="ECO:0000313" key="3">
    <source>
        <dbReference type="Proteomes" id="UP000649739"/>
    </source>
</evidence>